<evidence type="ECO:0000256" key="1">
    <source>
        <dbReference type="ARBA" id="ARBA00004651"/>
    </source>
</evidence>
<comment type="caution">
    <text evidence="7">The sequence shown here is derived from an EMBL/GenBank/DDBJ whole genome shotgun (WGS) entry which is preliminary data.</text>
</comment>
<dbReference type="Proteomes" id="UP000654452">
    <property type="component" value="Unassembled WGS sequence"/>
</dbReference>
<keyword evidence="3 6" id="KW-0812">Transmembrane</keyword>
<dbReference type="EMBL" id="JAEPIV010000015">
    <property type="protein sequence ID" value="MBK4721578.1"/>
    <property type="molecule type" value="Genomic_DNA"/>
</dbReference>
<evidence type="ECO:0000256" key="5">
    <source>
        <dbReference type="ARBA" id="ARBA00023136"/>
    </source>
</evidence>
<feature type="transmembrane region" description="Helical" evidence="6">
    <location>
        <begin position="21"/>
        <end position="43"/>
    </location>
</feature>
<protein>
    <submittedName>
        <fullName evidence="7">ABC transporter permease</fullName>
    </submittedName>
</protein>
<evidence type="ECO:0000256" key="2">
    <source>
        <dbReference type="ARBA" id="ARBA00022475"/>
    </source>
</evidence>
<dbReference type="PANTHER" id="PTHR32196:SF72">
    <property type="entry name" value="RIBOSE IMPORT PERMEASE PROTEIN RBSC"/>
    <property type="match status" value="1"/>
</dbReference>
<proteinExistence type="predicted"/>
<evidence type="ECO:0000313" key="7">
    <source>
        <dbReference type="EMBL" id="MBK4721578.1"/>
    </source>
</evidence>
<feature type="transmembrane region" description="Helical" evidence="6">
    <location>
        <begin position="106"/>
        <end position="129"/>
    </location>
</feature>
<keyword evidence="4 6" id="KW-1133">Transmembrane helix</keyword>
<dbReference type="InterPro" id="IPR001851">
    <property type="entry name" value="ABC_transp_permease"/>
</dbReference>
<sequence>MTPSVMPEAARKPSSGFDLKLYGPFLALAALIVLGTIVNPVFLSPGNIGNVLTRTAFIGIIAVGATFVITAGGIDLSVGSLAAFASGVTIVVMNVLVGSMGAGLPVILVGVLVALGLGLAAGLVNGLLVTKGRMEAFIVTLGTMGIFRSLVTYIADGGTLSLNSEIRTIYRPVYYGGVFGISYPILAFAVVALIGALIMYRTRFGRYCAAIGSSEDVARYSAINVDRVKLLAFVLQGVCVAIAVVIYVPRLGSASATTGLLWELEAIAAVIIGGTMLKGGYGRIWGTVVGAVMLTLIDNILNLTGAVSVYLNGTIQGVIIIVAVLLQRGTVARR</sequence>
<name>A0ABS1I3B7_9PROT</name>
<feature type="transmembrane region" description="Helical" evidence="6">
    <location>
        <begin position="230"/>
        <end position="248"/>
    </location>
</feature>
<keyword evidence="8" id="KW-1185">Reference proteome</keyword>
<dbReference type="RefSeq" id="WP_200486317.1">
    <property type="nucleotide sequence ID" value="NZ_JAEPIV010000015.1"/>
</dbReference>
<evidence type="ECO:0000256" key="6">
    <source>
        <dbReference type="SAM" id="Phobius"/>
    </source>
</evidence>
<feature type="transmembrane region" description="Helical" evidence="6">
    <location>
        <begin position="175"/>
        <end position="200"/>
    </location>
</feature>
<accession>A0ABS1I3B7</accession>
<keyword evidence="2" id="KW-1003">Cell membrane</keyword>
<feature type="transmembrane region" description="Helical" evidence="6">
    <location>
        <begin position="307"/>
        <end position="326"/>
    </location>
</feature>
<dbReference type="PANTHER" id="PTHR32196">
    <property type="entry name" value="ABC TRANSPORTER PERMEASE PROTEIN YPHD-RELATED-RELATED"/>
    <property type="match status" value="1"/>
</dbReference>
<evidence type="ECO:0000256" key="4">
    <source>
        <dbReference type="ARBA" id="ARBA00022989"/>
    </source>
</evidence>
<dbReference type="CDD" id="cd06579">
    <property type="entry name" value="TM_PBP1_transp_AraH_like"/>
    <property type="match status" value="1"/>
</dbReference>
<keyword evidence="5 6" id="KW-0472">Membrane</keyword>
<comment type="subcellular location">
    <subcellularLocation>
        <location evidence="1">Cell membrane</location>
        <topology evidence="1">Multi-pass membrane protein</topology>
    </subcellularLocation>
</comment>
<gene>
    <name evidence="7" type="ORF">JJL56_22230</name>
</gene>
<organism evidence="7 8">
    <name type="scientific">Azospirillum aestuarii</name>
    <dbReference type="NCBI Taxonomy" id="2802052"/>
    <lineage>
        <taxon>Bacteria</taxon>
        <taxon>Pseudomonadati</taxon>
        <taxon>Pseudomonadota</taxon>
        <taxon>Alphaproteobacteria</taxon>
        <taxon>Rhodospirillales</taxon>
        <taxon>Azospirillaceae</taxon>
        <taxon>Azospirillum</taxon>
    </lineage>
</organism>
<feature type="transmembrane region" description="Helical" evidence="6">
    <location>
        <begin position="55"/>
        <end position="74"/>
    </location>
</feature>
<evidence type="ECO:0000313" key="8">
    <source>
        <dbReference type="Proteomes" id="UP000654452"/>
    </source>
</evidence>
<evidence type="ECO:0000256" key="3">
    <source>
        <dbReference type="ARBA" id="ARBA00022692"/>
    </source>
</evidence>
<feature type="transmembrane region" description="Helical" evidence="6">
    <location>
        <begin position="136"/>
        <end position="155"/>
    </location>
</feature>
<feature type="transmembrane region" description="Helical" evidence="6">
    <location>
        <begin position="81"/>
        <end position="100"/>
    </location>
</feature>
<reference evidence="7 8" key="1">
    <citation type="submission" date="2021-01" db="EMBL/GenBank/DDBJ databases">
        <title>Azospirillum sp. YIM DDC1 draft genome.</title>
        <authorList>
            <person name="Wang Y.-X."/>
        </authorList>
    </citation>
    <scope>NUCLEOTIDE SEQUENCE [LARGE SCALE GENOMIC DNA]</scope>
    <source>
        <strain evidence="7 8">YIM DDC1</strain>
    </source>
</reference>
<dbReference type="Pfam" id="PF02653">
    <property type="entry name" value="BPD_transp_2"/>
    <property type="match status" value="1"/>
</dbReference>